<reference evidence="1 2" key="1">
    <citation type="journal article" date="2019" name="Environ. Microbiol.">
        <title>At the nexus of three kingdoms: the genome of the mycorrhizal fungus Gigaspora margarita provides insights into plant, endobacterial and fungal interactions.</title>
        <authorList>
            <person name="Venice F."/>
            <person name="Ghignone S."/>
            <person name="Salvioli di Fossalunga A."/>
            <person name="Amselem J."/>
            <person name="Novero M."/>
            <person name="Xianan X."/>
            <person name="Sedzielewska Toro K."/>
            <person name="Morin E."/>
            <person name="Lipzen A."/>
            <person name="Grigoriev I.V."/>
            <person name="Henrissat B."/>
            <person name="Martin F.M."/>
            <person name="Bonfante P."/>
        </authorList>
    </citation>
    <scope>NUCLEOTIDE SEQUENCE [LARGE SCALE GENOMIC DNA]</scope>
    <source>
        <strain evidence="1 2">BEG34</strain>
    </source>
</reference>
<dbReference type="EMBL" id="WTPW01001690">
    <property type="protein sequence ID" value="KAF0420606.1"/>
    <property type="molecule type" value="Genomic_DNA"/>
</dbReference>
<evidence type="ECO:0000313" key="1">
    <source>
        <dbReference type="EMBL" id="KAF0420606.1"/>
    </source>
</evidence>
<gene>
    <name evidence="1" type="ORF">F8M41_006921</name>
</gene>
<comment type="caution">
    <text evidence="1">The sequence shown here is derived from an EMBL/GenBank/DDBJ whole genome shotgun (WGS) entry which is preliminary data.</text>
</comment>
<dbReference type="Proteomes" id="UP000439903">
    <property type="component" value="Unassembled WGS sequence"/>
</dbReference>
<name>A0A8H4A4V5_GIGMA</name>
<organism evidence="1 2">
    <name type="scientific">Gigaspora margarita</name>
    <dbReference type="NCBI Taxonomy" id="4874"/>
    <lineage>
        <taxon>Eukaryota</taxon>
        <taxon>Fungi</taxon>
        <taxon>Fungi incertae sedis</taxon>
        <taxon>Mucoromycota</taxon>
        <taxon>Glomeromycotina</taxon>
        <taxon>Glomeromycetes</taxon>
        <taxon>Diversisporales</taxon>
        <taxon>Gigasporaceae</taxon>
        <taxon>Gigaspora</taxon>
    </lineage>
</organism>
<keyword evidence="2" id="KW-1185">Reference proteome</keyword>
<dbReference type="AlphaFoldDB" id="A0A8H4A4V5"/>
<protein>
    <submittedName>
        <fullName evidence="1">Uncharacterized protein</fullName>
    </submittedName>
</protein>
<proteinExistence type="predicted"/>
<sequence>MYTEESKHNKEFNEPEEVLNLSTNCWIKFDGKLYKKLLREGYKYAKDLSHYLEEVPLINIGEYGTIYPLADFFHTALIPPLSILARRDIYRRYPITMISAIEGGMDLFAIEKNGKMSLENLIKMNYSNLSVLLEICWHDNKTKVWRDEILTRFLHNSDSVFLKYRPNALYDTFIKTNVLGPEHILTLAQVIH</sequence>
<evidence type="ECO:0000313" key="2">
    <source>
        <dbReference type="Proteomes" id="UP000439903"/>
    </source>
</evidence>
<accession>A0A8H4A4V5</accession>
<dbReference type="OrthoDB" id="2329797at2759"/>